<dbReference type="NCBIfam" id="TIGR00675">
    <property type="entry name" value="dcm"/>
    <property type="match status" value="1"/>
</dbReference>
<dbReference type="PRINTS" id="PR00105">
    <property type="entry name" value="C5METTRFRASE"/>
</dbReference>
<dbReference type="PROSITE" id="PS51679">
    <property type="entry name" value="SAM_MT_C5"/>
    <property type="match status" value="1"/>
</dbReference>
<dbReference type="PROSITE" id="PS00094">
    <property type="entry name" value="C5_MTASE_1"/>
    <property type="match status" value="1"/>
</dbReference>
<dbReference type="GO" id="GO:0032259">
    <property type="term" value="P:methylation"/>
    <property type="evidence" value="ECO:0007669"/>
    <property type="project" value="UniProtKB-KW"/>
</dbReference>
<dbReference type="InterPro" id="IPR018117">
    <property type="entry name" value="C5_DNA_meth_AS"/>
</dbReference>
<keyword evidence="4" id="KW-0680">Restriction system</keyword>
<evidence type="ECO:0000256" key="1">
    <source>
        <dbReference type="ARBA" id="ARBA00022603"/>
    </source>
</evidence>
<evidence type="ECO:0000256" key="5">
    <source>
        <dbReference type="PROSITE-ProRule" id="PRU01016"/>
    </source>
</evidence>
<gene>
    <name evidence="8" type="primary">dcm</name>
    <name evidence="8" type="ORF">QA541_11175</name>
</gene>
<evidence type="ECO:0000256" key="4">
    <source>
        <dbReference type="ARBA" id="ARBA00022747"/>
    </source>
</evidence>
<name>A0AAU6RCH6_9STAP</name>
<geneLocation type="plasmid" evidence="8">
    <name>pMP21332_4</name>
</geneLocation>
<protein>
    <recommendedName>
        <fullName evidence="7">Cytosine-specific methyltransferase</fullName>
        <ecNumber evidence="7">2.1.1.37</ecNumber>
    </recommendedName>
</protein>
<feature type="active site" evidence="5">
    <location>
        <position position="86"/>
    </location>
</feature>
<keyword evidence="8" id="KW-0614">Plasmid</keyword>
<evidence type="ECO:0000256" key="7">
    <source>
        <dbReference type="RuleBase" id="RU000417"/>
    </source>
</evidence>
<dbReference type="PANTHER" id="PTHR46098:SF1">
    <property type="entry name" value="TRNA (CYTOSINE(38)-C(5))-METHYLTRANSFERASE"/>
    <property type="match status" value="1"/>
</dbReference>
<evidence type="ECO:0000256" key="3">
    <source>
        <dbReference type="ARBA" id="ARBA00022691"/>
    </source>
</evidence>
<dbReference type="InterPro" id="IPR050750">
    <property type="entry name" value="C5-MTase"/>
</dbReference>
<evidence type="ECO:0000313" key="8">
    <source>
        <dbReference type="EMBL" id="WZE67813.1"/>
    </source>
</evidence>
<sequence length="416" mass="48366">MTQKLNVIELFAGVGGFRIGLEKANKNFFKTIYSNQWEPSTKKQYAFDCYNSHFPSSINTNIDIAQIPDDELKKINANLLVGGFPCQDYSVARSLNNELGIKGKKGILFWEIKRVIELINPKYILLENVDRLLKSPANQRGKDFSIMLAVFRDLGYNVEWRVINAADYGGPQRRRRIFIFAYEKNIDFAKEMNEVTGESIIYQNGFFQKEFPTEKFSYKNRELNFTLPKDIVEISDSFSSKYFNSGIMINGKVTTIETIPIEETGIPLKNILENNVEDKYYLSEQQIEKIKYLRGPKKILRTSKEGHQYFYSEGGMSETDKLDIPSRTMLTSEGTLNRSSHIIKENNKYRFLTPIETERLNQFPDDWTKNMPDRKRYFCMGNALVTSIVERIGKRIEEIENNENTKYNQMSLDLDI</sequence>
<dbReference type="GO" id="GO:0003886">
    <property type="term" value="F:DNA (cytosine-5-)-methyltransferase activity"/>
    <property type="evidence" value="ECO:0007669"/>
    <property type="project" value="UniProtKB-EC"/>
</dbReference>
<dbReference type="SUPFAM" id="SSF53335">
    <property type="entry name" value="S-adenosyl-L-methionine-dependent methyltransferases"/>
    <property type="match status" value="1"/>
</dbReference>
<evidence type="ECO:0000256" key="2">
    <source>
        <dbReference type="ARBA" id="ARBA00022679"/>
    </source>
</evidence>
<dbReference type="GO" id="GO:0009307">
    <property type="term" value="P:DNA restriction-modification system"/>
    <property type="evidence" value="ECO:0007669"/>
    <property type="project" value="UniProtKB-KW"/>
</dbReference>
<dbReference type="Gene3D" id="3.40.50.150">
    <property type="entry name" value="Vaccinia Virus protein VP39"/>
    <property type="match status" value="1"/>
</dbReference>
<dbReference type="InterPro" id="IPR029063">
    <property type="entry name" value="SAM-dependent_MTases_sf"/>
</dbReference>
<keyword evidence="3 5" id="KW-0949">S-adenosyl-L-methionine</keyword>
<dbReference type="RefSeq" id="WP_420494489.1">
    <property type="nucleotide sequence ID" value="NZ_CP124581.1"/>
</dbReference>
<dbReference type="EC" id="2.1.1.37" evidence="7"/>
<keyword evidence="2 5" id="KW-0808">Transferase</keyword>
<dbReference type="PANTHER" id="PTHR46098">
    <property type="entry name" value="TRNA (CYTOSINE(38)-C(5))-METHYLTRANSFERASE"/>
    <property type="match status" value="1"/>
</dbReference>
<proteinExistence type="inferred from homology"/>
<dbReference type="InterPro" id="IPR001525">
    <property type="entry name" value="C5_MeTfrase"/>
</dbReference>
<comment type="similarity">
    <text evidence="5 6">Belongs to the class I-like SAM-binding methyltransferase superfamily. C5-methyltransferase family.</text>
</comment>
<dbReference type="Pfam" id="PF00145">
    <property type="entry name" value="DNA_methylase"/>
    <property type="match status" value="1"/>
</dbReference>
<dbReference type="REBASE" id="822372">
    <property type="entry name" value="M.Msp21332ORF11175P"/>
</dbReference>
<reference evidence="8" key="1">
    <citation type="submission" date="2023-04" db="EMBL/GenBank/DDBJ databases">
        <title>Macrococci isolated from food, foodproducing animals, and human clinical materials.</title>
        <authorList>
            <person name="Maslanova I."/>
            <person name="Svec P."/>
            <person name="Sedlacek I."/>
            <person name="Novakova D."/>
            <person name="Keller J.E."/>
            <person name="Schwendener S."/>
            <person name="Finstrlova A."/>
            <person name="Botka T."/>
            <person name="Kovarovic V."/>
            <person name="Petras P."/>
            <person name="Perreten V."/>
            <person name="Pantucek R."/>
        </authorList>
    </citation>
    <scope>NUCLEOTIDE SEQUENCE</scope>
    <source>
        <strain evidence="8">NRL/St 21/332</strain>
        <plasmid evidence="8">pMP21332_4</plasmid>
    </source>
</reference>
<keyword evidence="1 5" id="KW-0489">Methyltransferase</keyword>
<dbReference type="AlphaFoldDB" id="A0AAU6RCH6"/>
<comment type="catalytic activity">
    <reaction evidence="7">
        <text>a 2'-deoxycytidine in DNA + S-adenosyl-L-methionine = a 5-methyl-2'-deoxycytidine in DNA + S-adenosyl-L-homocysteine + H(+)</text>
        <dbReference type="Rhea" id="RHEA:13681"/>
        <dbReference type="Rhea" id="RHEA-COMP:11369"/>
        <dbReference type="Rhea" id="RHEA-COMP:11370"/>
        <dbReference type="ChEBI" id="CHEBI:15378"/>
        <dbReference type="ChEBI" id="CHEBI:57856"/>
        <dbReference type="ChEBI" id="CHEBI:59789"/>
        <dbReference type="ChEBI" id="CHEBI:85452"/>
        <dbReference type="ChEBI" id="CHEBI:85454"/>
        <dbReference type="EC" id="2.1.1.37"/>
    </reaction>
</comment>
<accession>A0AAU6RCH6</accession>
<dbReference type="Gene3D" id="3.90.120.10">
    <property type="entry name" value="DNA Methylase, subunit A, domain 2"/>
    <property type="match status" value="1"/>
</dbReference>
<organism evidence="8">
    <name type="scientific">Macrococcus psychrotolerans</name>
    <dbReference type="NCBI Taxonomy" id="3039389"/>
    <lineage>
        <taxon>Bacteria</taxon>
        <taxon>Bacillati</taxon>
        <taxon>Bacillota</taxon>
        <taxon>Bacilli</taxon>
        <taxon>Bacillales</taxon>
        <taxon>Staphylococcaceae</taxon>
        <taxon>Macrococcus</taxon>
    </lineage>
</organism>
<evidence type="ECO:0000256" key="6">
    <source>
        <dbReference type="RuleBase" id="RU000416"/>
    </source>
</evidence>
<dbReference type="EMBL" id="CP124581">
    <property type="protein sequence ID" value="WZE67813.1"/>
    <property type="molecule type" value="Genomic_DNA"/>
</dbReference>